<evidence type="ECO:0000313" key="8">
    <source>
        <dbReference type="Proteomes" id="UP000886595"/>
    </source>
</evidence>
<dbReference type="OrthoDB" id="1030254at2759"/>
<dbReference type="InterPro" id="IPR056373">
    <property type="entry name" value="Defensin-like_dom"/>
</dbReference>
<keyword evidence="2" id="KW-0929">Antimicrobial</keyword>
<gene>
    <name evidence="7" type="ORF">Bca52824_003415</name>
</gene>
<protein>
    <recommendedName>
        <fullName evidence="6">Defensin-like domain-containing protein</fullName>
    </recommendedName>
</protein>
<name>A0A8X7WNT1_BRACI</name>
<keyword evidence="4" id="KW-0611">Plant defense</keyword>
<evidence type="ECO:0000256" key="3">
    <source>
        <dbReference type="ARBA" id="ARBA00022577"/>
    </source>
</evidence>
<dbReference type="AlphaFoldDB" id="A0A8X7WNT1"/>
<proteinExistence type="inferred from homology"/>
<comment type="similarity">
    <text evidence="1">Belongs to the DEFL family.</text>
</comment>
<dbReference type="Pfam" id="PF24552">
    <property type="entry name" value="Defensin"/>
    <property type="match status" value="1"/>
</dbReference>
<reference evidence="7 8" key="1">
    <citation type="submission" date="2020-02" db="EMBL/GenBank/DDBJ databases">
        <authorList>
            <person name="Ma Q."/>
            <person name="Huang Y."/>
            <person name="Song X."/>
            <person name="Pei D."/>
        </authorList>
    </citation>
    <scope>NUCLEOTIDE SEQUENCE [LARGE SCALE GENOMIC DNA]</scope>
    <source>
        <strain evidence="7">Sxm20200214</strain>
        <tissue evidence="7">Leaf</tissue>
    </source>
</reference>
<dbReference type="EMBL" id="JAAMPC010000001">
    <property type="protein sequence ID" value="KAG2332235.1"/>
    <property type="molecule type" value="Genomic_DNA"/>
</dbReference>
<evidence type="ECO:0000313" key="7">
    <source>
        <dbReference type="EMBL" id="KAG2332235.1"/>
    </source>
</evidence>
<accession>A0A8X7WNT1</accession>
<keyword evidence="5" id="KW-1015">Disulfide bond</keyword>
<keyword evidence="3" id="KW-0295">Fungicide</keyword>
<sequence length="57" mass="6407">MFNCNVVVASVPPNCHAQCVPGRYELRECVHDCIVEYGYSYGRCVPNPNGRCCCNHE</sequence>
<dbReference type="Proteomes" id="UP000886595">
    <property type="component" value="Unassembled WGS sequence"/>
</dbReference>
<evidence type="ECO:0000259" key="6">
    <source>
        <dbReference type="Pfam" id="PF24552"/>
    </source>
</evidence>
<keyword evidence="8" id="KW-1185">Reference proteome</keyword>
<evidence type="ECO:0000256" key="5">
    <source>
        <dbReference type="ARBA" id="ARBA00023157"/>
    </source>
</evidence>
<feature type="domain" description="Defensin-like" evidence="6">
    <location>
        <begin position="12"/>
        <end position="55"/>
    </location>
</feature>
<evidence type="ECO:0000256" key="4">
    <source>
        <dbReference type="ARBA" id="ARBA00022821"/>
    </source>
</evidence>
<dbReference type="GO" id="GO:0050832">
    <property type="term" value="P:defense response to fungus"/>
    <property type="evidence" value="ECO:0007669"/>
    <property type="project" value="UniProtKB-KW"/>
</dbReference>
<organism evidence="7 8">
    <name type="scientific">Brassica carinata</name>
    <name type="common">Ethiopian mustard</name>
    <name type="synonym">Abyssinian cabbage</name>
    <dbReference type="NCBI Taxonomy" id="52824"/>
    <lineage>
        <taxon>Eukaryota</taxon>
        <taxon>Viridiplantae</taxon>
        <taxon>Streptophyta</taxon>
        <taxon>Embryophyta</taxon>
        <taxon>Tracheophyta</taxon>
        <taxon>Spermatophyta</taxon>
        <taxon>Magnoliopsida</taxon>
        <taxon>eudicotyledons</taxon>
        <taxon>Gunneridae</taxon>
        <taxon>Pentapetalae</taxon>
        <taxon>rosids</taxon>
        <taxon>malvids</taxon>
        <taxon>Brassicales</taxon>
        <taxon>Brassicaceae</taxon>
        <taxon>Brassiceae</taxon>
        <taxon>Brassica</taxon>
    </lineage>
</organism>
<comment type="caution">
    <text evidence="7">The sequence shown here is derived from an EMBL/GenBank/DDBJ whole genome shotgun (WGS) entry which is preliminary data.</text>
</comment>
<evidence type="ECO:0000256" key="2">
    <source>
        <dbReference type="ARBA" id="ARBA00022529"/>
    </source>
</evidence>
<dbReference type="GO" id="GO:0031640">
    <property type="term" value="P:killing of cells of another organism"/>
    <property type="evidence" value="ECO:0007669"/>
    <property type="project" value="UniProtKB-KW"/>
</dbReference>
<evidence type="ECO:0000256" key="1">
    <source>
        <dbReference type="ARBA" id="ARBA00006722"/>
    </source>
</evidence>